<dbReference type="PROSITE" id="PS50075">
    <property type="entry name" value="CARRIER"/>
    <property type="match status" value="5"/>
</dbReference>
<feature type="domain" description="Carrier" evidence="5">
    <location>
        <begin position="4773"/>
        <end position="4857"/>
    </location>
</feature>
<dbReference type="SUPFAM" id="SSF52777">
    <property type="entry name" value="CoA-dependent acyltransferases"/>
    <property type="match status" value="8"/>
</dbReference>
<dbReference type="Gene3D" id="1.10.1200.10">
    <property type="entry name" value="ACP-like"/>
    <property type="match status" value="5"/>
</dbReference>
<dbReference type="SMART" id="SM00823">
    <property type="entry name" value="PKS_PP"/>
    <property type="match status" value="5"/>
</dbReference>
<dbReference type="PROSITE" id="PS00455">
    <property type="entry name" value="AMP_BINDING"/>
    <property type="match status" value="5"/>
</dbReference>
<dbReference type="CDD" id="cd05930">
    <property type="entry name" value="A_NRPS"/>
    <property type="match status" value="5"/>
</dbReference>
<name>A0A248K372_9PROT</name>
<dbReference type="Pfam" id="PF00501">
    <property type="entry name" value="AMP-binding"/>
    <property type="match status" value="5"/>
</dbReference>
<gene>
    <name evidence="6" type="ORF">Y958_29860</name>
</gene>
<evidence type="ECO:0000313" key="7">
    <source>
        <dbReference type="Proteomes" id="UP000197153"/>
    </source>
</evidence>
<dbReference type="SUPFAM" id="SSF47336">
    <property type="entry name" value="ACP-like"/>
    <property type="match status" value="5"/>
</dbReference>
<sequence length="5278" mass="560522">MPGSVLGAKAIRNVGPSPMMEPARDLQDFVAIDQAFDGHAQSHPHHPAILTDGGIQTAADINHRANVLAAALVARGVVPGEAVGVFVHRSAQLPFVFLAIQRAGAVYVPLAADHPPARLLAMVEDAAIRFVVAMDSLVPPVEVMDRLAGLSGGLIDPVTALATESRDAPLSVPRRTADDIAAILFTSGSTGRPKGVLIRHGGIAHMARGHAQAQGVHRNDRFLLSSAPGFILGFRELCLPLYLGATQVPATRALLDDPAALLALMERHAVSVASFTPSYLRLLDGCLPAGLRCLMTAGERPNIADALHYGTRVAYWNMHGATEVCGTICLLRVTPEDWADADRLPSGRPFPGIRVLILDGEGNPLPAGEVGEVHVLGEGLSPGYLNQPDLTARTFVDTAFGRAYRTGDMGRWREDGLLEALGRRDDMVKVSGQAVALAEIERALARHPGVTHASVVLADGGLVGFVAGTVSPGTDWTAYLATLLPAYMVPARVITLPRLPTSSAGKIDRQALLTLARNQRSARVATPDTLPQGDLELAVAAAWQAVLGPGLILRDDNFFSLGGTSLRAIEVAQHLQALGHAATVQDVLSTLTVRSLATHLAAGGTVTDDDGAEDEGPATVGQADFWLAHRLGLAGVGHHVVRVLEMAAGQATVEEWRAAWHGLVADHPALRTAFKEQADGAVHWQTLADLAAPDPALWDCADEQDARDRLAAAAAQPFDLTQAPLVRAGLIRLPTDGGRLLFWVVAHHAVVDGLAMGRLQDDLARWLRGDAAGPAAHGIRAAATAEARYLASAARETDQRYWRDQLDVAAAGGDDVLADLATDYSRPATPQRAPAAPRHAVIPAAAAQVLARLARTVETGLHGLLLALLGWEAQRRSGRSRVIIGSGFSIRPSGAETAIGHYVNVLPLVLNKADNTLAGRLADSRDTLRAALTHARYPGSWIAREFQQRWPGRRAAERPGLFDITLTANPPPATEDAPDGMRRRPLPGLGLPPLAGVDLAFSYEWAEAADDQAGDDLRLVLHWNPDVYAATTAQAWLDSLVAWAEWLAADSDRLRQSPPALLAHEAATLAVWEAGPTVERPAVGAQVLFQDWARRQPDAAAVVTLEETQSYADLDAAANGVANALLALDLGPDRVVAVLTDCAPALPAVILGIWKAGAVYLPLAADLPAERLAYMVSDAGAKVLITVPSGDGQAPPPALLTGLGPVLDAGTLPSATSVDHAGAGPDDLAYIIYTSGTTGRPKGVAVTHRGYVNTILSHAGTVGLTHADRTSLVATPGFDASPWELGMALLNGGGLVPISPALRDDPWALKRHYTRLGVTCAFHAPSYLRVSAETPFQGLRILNTGGEAPRHGDAARHGPPIAFWNAYGPTETTIIVTIGLVEGDADPRRPLSIGRPLANTSVSLRRDDGTPVPPGEVGELWLAGAGVARGYLNNPELTADRFVMTDQGRAYRSGDLGRWTADGRLELRGRMDQQVKLHGQRVELGEIEAALLAHPAMRQAAVLVSADTGHMALRAFLVAKDDQALPTRDTWQAWLAPRLPAHMIPASYTPVAAIPTTASGKIDGRALLALAPALEEGARTPPTTALEQSVAGVWATLLGPGLTEREPRVAREDNFFALGGNSLLAVTMAHQLAQALGRPVPARDLFIAPTLAQFAAHLAATEIVADSAVIADVDPTLATLGEREFWLAEAAGLDTGHFTMPLTRRVEGPPPDAARWNAAWQALVARHSALRTTFAADADGVVRRHVRAPGDAVFAELEFTTVTDRAAALAHIRDRQCAPLSLRQAPLYRAGVVTVAEGEALFWLALHHAVGDGASLEVLVRDLGTLLRGDEFRGPAVDAVALARQEVVYLAGPGAARDAQAWGAILRALPDAAFAEWSLDHPRRLDAPARSHRLEAVLPAHQADALRRLARRGQGSLHALMLTLLGSEVFRRTGRSDFLIGSTVSLREDAAVAEAVGYAVTLVPVAFQLTVDQNLASRFDIVRNELTHALHHARYPFARLCHDLWRERPAVRDPARFPLFDIVVTETPDLTGTRDAGQAATGLARLSAVEAGGIHYELAPHGAGQDMALSHEALPDGSLVLKWQMNAAIYDVDTAHHWLKGLLDLAAWLADGPAMDGAVPAALPSEQALLARWQAGSAVFRPDARPVDLIAAQAAARPEHPALILADGAVVSYAALLGRANRLARGLVVQGVTPGTVVAIVAPRGAADLPAVLLALWQAGAVYLPLAADLPPERREFMARDAGAAHILDLTADGLAALERAAQDDIALPQGRSNDIAYILYTSGSTGLPKGVRVSHAALLNTLLGVGDDYGLTAADRTLMFASPAFDVSLSDIGLPLVFGATLCLATAEVIERPAALLDLIRDRGVTVADLTPTYLRLLDGALPDSVRILVTGGEAPLTGDVARYGSRLRYVNAYGPTENAITSTMGALPVAGLDGVLATGRPLPNTLVEIRDATGALAAPGAVGEIWLGGLNLAEGYLNRPDLTAAAFIGEGDQRRYRTGDLGRWRGGHDGGLPVLEVLGRRDHQVKLNGIRIELGEIEAALEAHPAVAQAVVALEAAPNGEPGRKSLWAFVRPQAGSPREWLAQGWRETLAGRLPAYMIPAALLVVDAIPTTTSGKIDRAALRALLALSGAQADAGPVGGPPQGPVEERIAAAWRDVLGCGAVGREDDFFRLGGHSLLAIAVSHQLEKAFGHPVPARELFSDPTLRGFARRVAQLGQGETVVVGSGSDRATEGQREFWVAEGAGLDTRAFTMALALTVTGAVPDDAAWRRAWTGLVQRHDALRCHFEEAGEGVLRRPVLDAAAAGALVNRHFLIETAADADAALAQARGHAATAIPLGQPPLWRAGLVRAPDTAVFWLGLHHAVGDGLSLAVLIEDLTALLKGQALEALPGGLALTAAWEEAYLASPAADADAAYWRDTLDHLVASPAPEGNGPFDEWPLDAPRPLGRSGQAAKGSHSLRLCLDANTSTGLRRIAQGQGASLHALMLALMAIEVRRRTGRAHFTLGTAASTRETADEARVVGYYLNMLPLACHLAEGDTLAEVLAGVQQSLADGLGHSRYPTARILGDFRGQYPHLVQPGRFPLFDMAVTENPGDMSGDAGHDAAWRFVPKQPPATGALDYRLTTNAPAQDMVLAHEARADGSHALQLFVNATIYDQDTAESWALSLAALARHVAQGAADQPLPTLLPDEVAQLARWEHGPELASPASRFDRLFQDLARAQPEAPALITAAGVRTYAEVDAEIGALAAALRLRGLRRGQVVGVLTDRSPALPAAVLAVWRAGGAYVPLTSDLPGDRLAFIAQDAGAQMILALDGHTPPDALAALGLPLLRPEEVRDVSLADEDLPQDVGADPAYILYTSGSTGTPKGVVITHAGLMNLAVGMGERFGITPADRVLTLASPTFDLWVSDVVMAWGAGAALSPLIRAEMDDIAAMPALIAGRGITVATMAPSYLRLFERADLPPLRILMTVGEAPIAADARHYAGRLACYNGYGPTENTAATTIGRIDPDAPRLTAGRPLPNIRVMILDAQGRQVPPGAIGEIWVAGDSLAQGYLNRADLTKRAFPTPPDGRRYRTGDLGRWTAGGELLVLGRTDGQVKLRGQRVELGEIAAAIEAQPGVCQAVVLVHKDPAGNQALYAFATGANLPDNTAWREALAQRLPSYMLPAAVIPVESIPTTLAGKVDQASLRARIDEYRLRQDGGQRATTPPQGPVEERIAAAWRDVLGCGAVGREDDFFRLGGHSLLAIAVSHQLEKAFGHPVPARELFSDPTLRGFARRVAQLGQGETVVVGSGSDRATEGQREFWVAEGAGLDTRAFTMALALTVTGAVPDDAAWRRAWTGLVQRHDALRCHFEEAGEGVLRRPVLDAAAAGALVNRHFLIETAADADAALAQARGHAATAIPLGQPPLWRAGLVRTSDTAVFWLGLHHAVGDGLSLAVLIEDLTALLKGQALEALPGGLALTAAREEAYLASPAADADAAYWRDTLDHLVASPAPEGNGPFDEWPLDAPRPLGRSSQAAKGSHSLRLCLDADTTAALRRIAQGQGASLHALMLALMAIEVRRRTGRAHFTLGTAASTRETADEARVVGYYLNMLPLACHLAEGDTLAEVLAGVQQSLADGLGHSRYPTARILGDFRGQYPDLVQPGRYPLYNLLVSETPMAVGNGGDADWALTTATIAIPERPTYRLSPLAAAHDMALTHEALADGRLVLQWLVDAALYERETVESWALSLAALARHVAQGVADQPLPTLLPDEAAQLARWEHGPELASPASRFDRLFQDLARAQPEAPALITAAGVRTYAEVDAGIGVLAAALRLRGLRRGQVVGVLTDRSPALPAAVLAVWRAGGAYVPLTSDLPGDRLAFIAQDAGAQMILALDGHTPPDALAALGLPLLRPEEVRDVSLADEDLPEDVGADPAYILYTSGSTGTPKGVVVTHAGLMNLAVGMGERFGITPADRVLTLSSPTFDLWISDVVMAWRTGAALSPLTRAEMDDIAGMPGLIAGRGITVATMAPSYLRLFERLELPPLRILMTVGEAPIAADARHYAGRLACYNGYGPTENTAATTIGRIDPGAPRLTAGRPLPNVRVMILDAQGRQVPPGAIGEIWVAGASLAQGYLNRPDLTKRAFPTPPDGRRYRTGDLGRWTAGGELLVLGRTDGQVKLRGQRVELGEIAAAIEAQPGVRQAVVLVHKDAAGNQALYAFATGTNLPDNAAWRETLAQRLPSYMLPAAVIPVESIPTTLAGKVDQASLRARIDDYRLRQSTDGDHRAGTPPQGPVEERVAAIWSAVLKVGGLRREDDFFQLGGDSLRATAMVNRVRREFACTVNDLYENPRLEDFARSCRPQAGQLTGLIAGARAHWQAFKAREAAFEAARETTLEPLLAAYRQRYEPLAASPPATTRPYGNVLLTGATGYLGAYLLRHLALDPARRVTALVRGRDDAEAQGRLSEVLRHYFGDNAAMDLLASGRVQAWAGNLRVPDLGLAEGRHDALAVETDAILHCAANVNHYGHYRDSHADNVQATRHLLDLAVERGRRTGRTADMHFISTLSVCGRSPDDGYRLYTEYDEHHAALDDNYYVRSKQEAEHLVVAARGEIANASIHRVGNVVFAAEGGALQRNIRQNAFFRLTAALTRLRFVPEDMHAWLCHVDKVAEAVVTLAQAPDLAHHTHHVDHARRDFLAQVMRAAPGMASHLDTGSYSQLLERIETALNDPAMEKPLAELLPTFGVYRQESPHERDRRTELATAKTQALLARLGFRWPDGLPADGLAAMMEAARDAY</sequence>
<dbReference type="EMBL" id="CP022113">
    <property type="protein sequence ID" value="ASG25171.1"/>
    <property type="molecule type" value="Genomic_DNA"/>
</dbReference>
<feature type="domain" description="Carrier" evidence="5">
    <location>
        <begin position="1581"/>
        <end position="1662"/>
    </location>
</feature>
<evidence type="ECO:0000313" key="6">
    <source>
        <dbReference type="EMBL" id="ASG25171.1"/>
    </source>
</evidence>
<dbReference type="Pfam" id="PF00550">
    <property type="entry name" value="PP-binding"/>
    <property type="match status" value="5"/>
</dbReference>
<dbReference type="InterPro" id="IPR020806">
    <property type="entry name" value="PKS_PP-bd"/>
</dbReference>
<dbReference type="Pfam" id="PF13193">
    <property type="entry name" value="AMP-binding_C"/>
    <property type="match status" value="2"/>
</dbReference>
<dbReference type="InterPro" id="IPR036736">
    <property type="entry name" value="ACP-like_sf"/>
</dbReference>
<dbReference type="GO" id="GO:0016874">
    <property type="term" value="F:ligase activity"/>
    <property type="evidence" value="ECO:0007669"/>
    <property type="project" value="UniProtKB-KW"/>
</dbReference>
<dbReference type="InterPro" id="IPR006162">
    <property type="entry name" value="Ppantetheine_attach_site"/>
</dbReference>
<dbReference type="Pfam" id="PF07993">
    <property type="entry name" value="NAD_binding_4"/>
    <property type="match status" value="1"/>
</dbReference>
<dbReference type="InterPro" id="IPR020845">
    <property type="entry name" value="AMP-binding_CS"/>
</dbReference>
<dbReference type="KEGG" id="nao:Y958_29860"/>
<proteinExistence type="predicted"/>
<comment type="cofactor">
    <cofactor evidence="1">
        <name>pantetheine 4'-phosphate</name>
        <dbReference type="ChEBI" id="CHEBI:47942"/>
    </cofactor>
</comment>
<evidence type="ECO:0000256" key="1">
    <source>
        <dbReference type="ARBA" id="ARBA00001957"/>
    </source>
</evidence>
<dbReference type="PROSITE" id="PS00012">
    <property type="entry name" value="PHOSPHOPANTETHEINE"/>
    <property type="match status" value="4"/>
</dbReference>
<dbReference type="InterPro" id="IPR000873">
    <property type="entry name" value="AMP-dep_synth/lig_dom"/>
</dbReference>
<keyword evidence="2" id="KW-0596">Phosphopantetheine</keyword>
<feature type="domain" description="Carrier" evidence="5">
    <location>
        <begin position="530"/>
        <end position="604"/>
    </location>
</feature>
<dbReference type="Gene3D" id="3.30.300.30">
    <property type="match status" value="5"/>
</dbReference>
<dbReference type="GO" id="GO:0031177">
    <property type="term" value="F:phosphopantetheine binding"/>
    <property type="evidence" value="ECO:0007669"/>
    <property type="project" value="InterPro"/>
</dbReference>
<dbReference type="Gene3D" id="3.30.559.30">
    <property type="entry name" value="Nonribosomal peptide synthetase, condensation domain"/>
    <property type="match status" value="4"/>
</dbReference>
<dbReference type="NCBIfam" id="NF003417">
    <property type="entry name" value="PRK04813.1"/>
    <property type="match status" value="5"/>
</dbReference>
<dbReference type="PANTHER" id="PTHR45527">
    <property type="entry name" value="NONRIBOSOMAL PEPTIDE SYNTHETASE"/>
    <property type="match status" value="1"/>
</dbReference>
<keyword evidence="7" id="KW-1185">Reference proteome</keyword>
<feature type="domain" description="Carrier" evidence="5">
    <location>
        <begin position="2643"/>
        <end position="2718"/>
    </location>
</feature>
<keyword evidence="3" id="KW-0597">Phosphoprotein</keyword>
<evidence type="ECO:0000256" key="4">
    <source>
        <dbReference type="ARBA" id="ARBA00022598"/>
    </source>
</evidence>
<dbReference type="Pfam" id="PF00668">
    <property type="entry name" value="Condensation"/>
    <property type="match status" value="4"/>
</dbReference>
<dbReference type="InterPro" id="IPR042099">
    <property type="entry name" value="ANL_N_sf"/>
</dbReference>
<dbReference type="FunFam" id="3.30.300.30:FF:000015">
    <property type="entry name" value="Nonribosomal peptide synthase SidD"/>
    <property type="match status" value="2"/>
</dbReference>
<dbReference type="SUPFAM" id="SSF51735">
    <property type="entry name" value="NAD(P)-binding Rossmann-fold domains"/>
    <property type="match status" value="1"/>
</dbReference>
<organism evidence="6 7">
    <name type="scientific">Nitrospirillum viridazoti CBAmc</name>
    <dbReference type="NCBI Taxonomy" id="1441467"/>
    <lineage>
        <taxon>Bacteria</taxon>
        <taxon>Pseudomonadati</taxon>
        <taxon>Pseudomonadota</taxon>
        <taxon>Alphaproteobacteria</taxon>
        <taxon>Rhodospirillales</taxon>
        <taxon>Azospirillaceae</taxon>
        <taxon>Nitrospirillum</taxon>
        <taxon>Nitrospirillum viridazoti</taxon>
    </lineage>
</organism>
<evidence type="ECO:0000259" key="5">
    <source>
        <dbReference type="PROSITE" id="PS50075"/>
    </source>
</evidence>
<protein>
    <recommendedName>
        <fullName evidence="5">Carrier domain-containing protein</fullName>
    </recommendedName>
</protein>
<dbReference type="InterPro" id="IPR010071">
    <property type="entry name" value="AA_adenyl_dom"/>
</dbReference>
<dbReference type="Gene3D" id="3.40.50.720">
    <property type="entry name" value="NAD(P)-binding Rossmann-like Domain"/>
    <property type="match status" value="1"/>
</dbReference>
<dbReference type="GO" id="GO:0005737">
    <property type="term" value="C:cytoplasm"/>
    <property type="evidence" value="ECO:0007669"/>
    <property type="project" value="TreeGrafter"/>
</dbReference>
<dbReference type="GO" id="GO:0044550">
    <property type="term" value="P:secondary metabolite biosynthetic process"/>
    <property type="evidence" value="ECO:0007669"/>
    <property type="project" value="TreeGrafter"/>
</dbReference>
<dbReference type="Proteomes" id="UP000197153">
    <property type="component" value="Chromosome 4"/>
</dbReference>
<dbReference type="InterPro" id="IPR045851">
    <property type="entry name" value="AMP-bd_C_sf"/>
</dbReference>
<evidence type="ECO:0000256" key="3">
    <source>
        <dbReference type="ARBA" id="ARBA00022553"/>
    </source>
</evidence>
<dbReference type="InterPro" id="IPR023213">
    <property type="entry name" value="CAT-like_dom_sf"/>
</dbReference>
<dbReference type="PANTHER" id="PTHR45527:SF1">
    <property type="entry name" value="FATTY ACID SYNTHASE"/>
    <property type="match status" value="1"/>
</dbReference>
<dbReference type="NCBIfam" id="TIGR01733">
    <property type="entry name" value="AA-adenyl-dom"/>
    <property type="match status" value="5"/>
</dbReference>
<accession>A0A248K372</accession>
<dbReference type="SUPFAM" id="SSF56801">
    <property type="entry name" value="Acetyl-CoA synthetase-like"/>
    <property type="match status" value="5"/>
</dbReference>
<feature type="domain" description="Carrier" evidence="5">
    <location>
        <begin position="3708"/>
        <end position="3783"/>
    </location>
</feature>
<dbReference type="Gene3D" id="3.40.50.12780">
    <property type="entry name" value="N-terminal domain of ligase-like"/>
    <property type="match status" value="5"/>
</dbReference>
<dbReference type="InterPro" id="IPR036291">
    <property type="entry name" value="NAD(P)-bd_dom_sf"/>
</dbReference>
<keyword evidence="4" id="KW-0436">Ligase</keyword>
<dbReference type="InterPro" id="IPR013120">
    <property type="entry name" value="FAR_NAD-bd"/>
</dbReference>
<dbReference type="Gene3D" id="3.30.559.10">
    <property type="entry name" value="Chloramphenicol acetyltransferase-like domain"/>
    <property type="match status" value="4"/>
</dbReference>
<dbReference type="GO" id="GO:0043041">
    <property type="term" value="P:amino acid activation for nonribosomal peptide biosynthetic process"/>
    <property type="evidence" value="ECO:0007669"/>
    <property type="project" value="TreeGrafter"/>
</dbReference>
<dbReference type="InterPro" id="IPR025110">
    <property type="entry name" value="AMP-bd_C"/>
</dbReference>
<dbReference type="InterPro" id="IPR001242">
    <property type="entry name" value="Condensation_dom"/>
</dbReference>
<reference evidence="6 7" key="1">
    <citation type="submission" date="2017-06" db="EMBL/GenBank/DDBJ databases">
        <title>Complete genome sequence of Nitrospirillum amazonense strain CBAmC, an endophytic nitrogen-fixing and plant growth-promoting bacterium, isolated from sugarcane.</title>
        <authorList>
            <person name="Schwab S."/>
            <person name="dos Santos Teixeira K.R."/>
            <person name="Simoes Araujo J.L."/>
            <person name="Soares Vidal M."/>
            <person name="Borges de Freitas H.R."/>
            <person name="Rivello Crivelaro A.L."/>
            <person name="Bueno de Camargo Nunes A."/>
            <person name="dos Santos C.M."/>
            <person name="Palmeira da Silva Rosa D."/>
            <person name="da Silva Padilha D."/>
            <person name="da Silva E."/>
            <person name="Araujo Terra L."/>
            <person name="Soares Mendes V."/>
            <person name="Farinelli L."/>
            <person name="Magalhaes Cruz L."/>
            <person name="Baldani J.I."/>
        </authorList>
    </citation>
    <scope>NUCLEOTIDE SEQUENCE [LARGE SCALE GENOMIC DNA]</scope>
    <source>
        <strain evidence="6 7">CBAmC</strain>
    </source>
</reference>
<evidence type="ECO:0000256" key="2">
    <source>
        <dbReference type="ARBA" id="ARBA00022450"/>
    </source>
</evidence>
<dbReference type="InterPro" id="IPR009081">
    <property type="entry name" value="PP-bd_ACP"/>
</dbReference>